<dbReference type="EMBL" id="CP036274">
    <property type="protein sequence ID" value="QDU31170.1"/>
    <property type="molecule type" value="Genomic_DNA"/>
</dbReference>
<dbReference type="InterPro" id="IPR039425">
    <property type="entry name" value="RNA_pol_sigma-70-like"/>
</dbReference>
<comment type="similarity">
    <text evidence="1 6">Belongs to the sigma-70 factor family. ECF subfamily.</text>
</comment>
<dbReference type="InterPro" id="IPR013249">
    <property type="entry name" value="RNA_pol_sigma70_r4_t2"/>
</dbReference>
<dbReference type="GO" id="GO:0016987">
    <property type="term" value="F:sigma factor activity"/>
    <property type="evidence" value="ECO:0007669"/>
    <property type="project" value="UniProtKB-KW"/>
</dbReference>
<dbReference type="KEGG" id="aagg:ETAA8_63230"/>
<keyword evidence="4 6" id="KW-0238">DNA-binding</keyword>
<evidence type="ECO:0000256" key="4">
    <source>
        <dbReference type="ARBA" id="ARBA00023125"/>
    </source>
</evidence>
<dbReference type="Pfam" id="PF04542">
    <property type="entry name" value="Sigma70_r2"/>
    <property type="match status" value="1"/>
</dbReference>
<feature type="domain" description="RNA polymerase sigma factor 70 region 4 type 2" evidence="8">
    <location>
        <begin position="123"/>
        <end position="175"/>
    </location>
</feature>
<dbReference type="NCBIfam" id="TIGR02937">
    <property type="entry name" value="sigma70-ECF"/>
    <property type="match status" value="1"/>
</dbReference>
<dbReference type="PANTHER" id="PTHR43133:SF8">
    <property type="entry name" value="RNA POLYMERASE SIGMA FACTOR HI_1459-RELATED"/>
    <property type="match status" value="1"/>
</dbReference>
<evidence type="ECO:0000259" key="7">
    <source>
        <dbReference type="Pfam" id="PF04542"/>
    </source>
</evidence>
<dbReference type="CDD" id="cd06171">
    <property type="entry name" value="Sigma70_r4"/>
    <property type="match status" value="1"/>
</dbReference>
<keyword evidence="10" id="KW-1185">Reference proteome</keyword>
<evidence type="ECO:0000256" key="1">
    <source>
        <dbReference type="ARBA" id="ARBA00010641"/>
    </source>
</evidence>
<dbReference type="InterPro" id="IPR000838">
    <property type="entry name" value="RNA_pol_sigma70_ECF_CS"/>
</dbReference>
<dbReference type="Proteomes" id="UP000315017">
    <property type="component" value="Chromosome"/>
</dbReference>
<keyword evidence="5 6" id="KW-0804">Transcription</keyword>
<dbReference type="InterPro" id="IPR036388">
    <property type="entry name" value="WH-like_DNA-bd_sf"/>
</dbReference>
<feature type="domain" description="RNA polymerase sigma-70 region 2" evidence="7">
    <location>
        <begin position="21"/>
        <end position="87"/>
    </location>
</feature>
<dbReference type="InterPro" id="IPR007627">
    <property type="entry name" value="RNA_pol_sigma70_r2"/>
</dbReference>
<name>A0A517YLS8_9BACT</name>
<dbReference type="Pfam" id="PF08281">
    <property type="entry name" value="Sigma70_r4_2"/>
    <property type="match status" value="1"/>
</dbReference>
<accession>A0A517YLS8</accession>
<evidence type="ECO:0000256" key="2">
    <source>
        <dbReference type="ARBA" id="ARBA00023015"/>
    </source>
</evidence>
<evidence type="ECO:0000313" key="10">
    <source>
        <dbReference type="Proteomes" id="UP000315017"/>
    </source>
</evidence>
<dbReference type="AlphaFoldDB" id="A0A517YLS8"/>
<evidence type="ECO:0000256" key="6">
    <source>
        <dbReference type="RuleBase" id="RU000716"/>
    </source>
</evidence>
<dbReference type="PANTHER" id="PTHR43133">
    <property type="entry name" value="RNA POLYMERASE ECF-TYPE SIGMA FACTO"/>
    <property type="match status" value="1"/>
</dbReference>
<dbReference type="Gene3D" id="1.10.10.10">
    <property type="entry name" value="Winged helix-like DNA-binding domain superfamily/Winged helix DNA-binding domain"/>
    <property type="match status" value="1"/>
</dbReference>
<gene>
    <name evidence="9" type="primary">sigW_9</name>
    <name evidence="9" type="ORF">ETAA8_63230</name>
</gene>
<dbReference type="InterPro" id="IPR013325">
    <property type="entry name" value="RNA_pol_sigma_r2"/>
</dbReference>
<dbReference type="GO" id="GO:0006352">
    <property type="term" value="P:DNA-templated transcription initiation"/>
    <property type="evidence" value="ECO:0007669"/>
    <property type="project" value="InterPro"/>
</dbReference>
<evidence type="ECO:0000313" key="9">
    <source>
        <dbReference type="EMBL" id="QDU31170.1"/>
    </source>
</evidence>
<reference evidence="9 10" key="1">
    <citation type="submission" date="2019-02" db="EMBL/GenBank/DDBJ databases">
        <title>Deep-cultivation of Planctomycetes and their phenomic and genomic characterization uncovers novel biology.</title>
        <authorList>
            <person name="Wiegand S."/>
            <person name="Jogler M."/>
            <person name="Boedeker C."/>
            <person name="Pinto D."/>
            <person name="Vollmers J."/>
            <person name="Rivas-Marin E."/>
            <person name="Kohn T."/>
            <person name="Peeters S.H."/>
            <person name="Heuer A."/>
            <person name="Rast P."/>
            <person name="Oberbeckmann S."/>
            <person name="Bunk B."/>
            <person name="Jeske O."/>
            <person name="Meyerdierks A."/>
            <person name="Storesund J.E."/>
            <person name="Kallscheuer N."/>
            <person name="Luecker S."/>
            <person name="Lage O.M."/>
            <person name="Pohl T."/>
            <person name="Merkel B.J."/>
            <person name="Hornburger P."/>
            <person name="Mueller R.-W."/>
            <person name="Bruemmer F."/>
            <person name="Labrenz M."/>
            <person name="Spormann A.M."/>
            <person name="Op den Camp H."/>
            <person name="Overmann J."/>
            <person name="Amann R."/>
            <person name="Jetten M.S.M."/>
            <person name="Mascher T."/>
            <person name="Medema M.H."/>
            <person name="Devos D.P."/>
            <person name="Kaster A.-K."/>
            <person name="Ovreas L."/>
            <person name="Rohde M."/>
            <person name="Galperin M.Y."/>
            <person name="Jogler C."/>
        </authorList>
    </citation>
    <scope>NUCLEOTIDE SEQUENCE [LARGE SCALE GENOMIC DNA]</scope>
    <source>
        <strain evidence="9 10">ETA_A8</strain>
    </source>
</reference>
<evidence type="ECO:0000256" key="3">
    <source>
        <dbReference type="ARBA" id="ARBA00023082"/>
    </source>
</evidence>
<evidence type="ECO:0000259" key="8">
    <source>
        <dbReference type="Pfam" id="PF08281"/>
    </source>
</evidence>
<dbReference type="GO" id="GO:0003677">
    <property type="term" value="F:DNA binding"/>
    <property type="evidence" value="ECO:0007669"/>
    <property type="project" value="UniProtKB-KW"/>
</dbReference>
<dbReference type="InterPro" id="IPR014284">
    <property type="entry name" value="RNA_pol_sigma-70_dom"/>
</dbReference>
<dbReference type="SUPFAM" id="SSF88946">
    <property type="entry name" value="Sigma2 domain of RNA polymerase sigma factors"/>
    <property type="match status" value="1"/>
</dbReference>
<evidence type="ECO:0000256" key="5">
    <source>
        <dbReference type="ARBA" id="ARBA00023163"/>
    </source>
</evidence>
<organism evidence="9 10">
    <name type="scientific">Anatilimnocola aggregata</name>
    <dbReference type="NCBI Taxonomy" id="2528021"/>
    <lineage>
        <taxon>Bacteria</taxon>
        <taxon>Pseudomonadati</taxon>
        <taxon>Planctomycetota</taxon>
        <taxon>Planctomycetia</taxon>
        <taxon>Pirellulales</taxon>
        <taxon>Pirellulaceae</taxon>
        <taxon>Anatilimnocola</taxon>
    </lineage>
</organism>
<sequence length="200" mass="22385">MTDGELVRQTLAGRLAAYAELVQRWSARVLAVCRAHVGSLEAAEDLAQESLVRGLQALATLHDPEKFGPWLRGIAVRACLDWRKAKQTSQRPFSSLDTPAAQFDPVSHDDSVETTAERAEDCQRLRAAVDELPAAYRETLWLYYSDRLTYDDLAQFLGTSRATINLRLTKARALLRQRLGATDELVTKATESKQRIGERT</sequence>
<keyword evidence="2 6" id="KW-0805">Transcription regulation</keyword>
<dbReference type="RefSeq" id="WP_145097856.1">
    <property type="nucleotide sequence ID" value="NZ_CP036274.1"/>
</dbReference>
<dbReference type="Gene3D" id="1.10.1740.10">
    <property type="match status" value="1"/>
</dbReference>
<proteinExistence type="inferred from homology"/>
<dbReference type="InterPro" id="IPR013324">
    <property type="entry name" value="RNA_pol_sigma_r3/r4-like"/>
</dbReference>
<keyword evidence="3 6" id="KW-0731">Sigma factor</keyword>
<dbReference type="PROSITE" id="PS01063">
    <property type="entry name" value="SIGMA70_ECF"/>
    <property type="match status" value="1"/>
</dbReference>
<dbReference type="OrthoDB" id="9782703at2"/>
<dbReference type="SUPFAM" id="SSF88659">
    <property type="entry name" value="Sigma3 and sigma4 domains of RNA polymerase sigma factors"/>
    <property type="match status" value="1"/>
</dbReference>
<protein>
    <recommendedName>
        <fullName evidence="6">RNA polymerase sigma factor</fullName>
    </recommendedName>
</protein>